<protein>
    <submittedName>
        <fullName evidence="1">Uncharacterized protein</fullName>
    </submittedName>
</protein>
<gene>
    <name evidence="1" type="ORF">L249_7150</name>
</gene>
<keyword evidence="2" id="KW-1185">Reference proteome</keyword>
<dbReference type="Proteomes" id="UP000253664">
    <property type="component" value="Unassembled WGS sequence"/>
</dbReference>
<comment type="caution">
    <text evidence="1">The sequence shown here is derived from an EMBL/GenBank/DDBJ whole genome shotgun (WGS) entry which is preliminary data.</text>
</comment>
<dbReference type="OrthoDB" id="4908287at2759"/>
<dbReference type="EMBL" id="LKCN02000010">
    <property type="protein sequence ID" value="RCI11809.1"/>
    <property type="molecule type" value="Genomic_DNA"/>
</dbReference>
<dbReference type="AlphaFoldDB" id="A0A367LBK5"/>
<reference evidence="1 2" key="1">
    <citation type="journal article" date="2015" name="BMC Genomics">
        <title>Insights from the genome of Ophiocordyceps polyrhachis-furcata to pathogenicity and host specificity in insect fungi.</title>
        <authorList>
            <person name="Wichadakul D."/>
            <person name="Kobmoo N."/>
            <person name="Ingsriswang S."/>
            <person name="Tangphatsornruang S."/>
            <person name="Chantasingh D."/>
            <person name="Luangsa-ard J.J."/>
            <person name="Eurwilaichitr L."/>
        </authorList>
    </citation>
    <scope>NUCLEOTIDE SEQUENCE [LARGE SCALE GENOMIC DNA]</scope>
    <source>
        <strain evidence="1 2">BCC 54312</strain>
    </source>
</reference>
<proteinExistence type="predicted"/>
<evidence type="ECO:0000313" key="1">
    <source>
        <dbReference type="EMBL" id="RCI11809.1"/>
    </source>
</evidence>
<sequence>MIQIFGAWYSGLSKFGSTPAPSHTAQTAMLLATLLTICVVFGPRYGFGDDVYPGGEVFRVPDEEASWAHRIAQRMIALHTANHQHPSLYGTWASVVDVTRPPVLESSITESTCWRNWLSCGSVTFTRRTELINDPLPLPFASFLSHLPPVSYEPKARVFATRHQEFQKANHDNETVTLSIRQSTQELESTDNWQIAANLGHDGIIRLDKGEALRDRNLTSQVAERLDCPPKRTCTFETWTMHATFTGYCRRRPTIQCGDDAKEICFPINPGRYANELEGPLRIHEWGDCEQFNLFVWNNCYKQAADKFLGPIAEECEVTSPIFYEGRPLSAVVSRNTLTL</sequence>
<organism evidence="1 2">
    <name type="scientific">Ophiocordyceps polyrhachis-furcata BCC 54312</name>
    <dbReference type="NCBI Taxonomy" id="1330021"/>
    <lineage>
        <taxon>Eukaryota</taxon>
        <taxon>Fungi</taxon>
        <taxon>Dikarya</taxon>
        <taxon>Ascomycota</taxon>
        <taxon>Pezizomycotina</taxon>
        <taxon>Sordariomycetes</taxon>
        <taxon>Hypocreomycetidae</taxon>
        <taxon>Hypocreales</taxon>
        <taxon>Ophiocordycipitaceae</taxon>
        <taxon>Ophiocordyceps</taxon>
    </lineage>
</organism>
<evidence type="ECO:0000313" key="2">
    <source>
        <dbReference type="Proteomes" id="UP000253664"/>
    </source>
</evidence>
<accession>A0A367LBK5</accession>
<name>A0A367LBK5_9HYPO</name>